<comment type="caution">
    <text evidence="18">The sequence shown here is derived from an EMBL/GenBank/DDBJ whole genome shotgun (WGS) entry which is preliminary data.</text>
</comment>
<dbReference type="Gene3D" id="3.80.10.10">
    <property type="entry name" value="Ribonuclease Inhibitor"/>
    <property type="match status" value="1"/>
</dbReference>
<evidence type="ECO:0000256" key="11">
    <source>
        <dbReference type="ARBA" id="ARBA00022989"/>
    </source>
</evidence>
<gene>
    <name evidence="18" type="ORF">P3X46_006927</name>
</gene>
<dbReference type="Proteomes" id="UP001174677">
    <property type="component" value="Chromosome 4"/>
</dbReference>
<feature type="transmembrane region" description="Helical" evidence="16">
    <location>
        <begin position="105"/>
        <end position="126"/>
    </location>
</feature>
<evidence type="ECO:0000256" key="1">
    <source>
        <dbReference type="ARBA" id="ARBA00004370"/>
    </source>
</evidence>
<dbReference type="Pfam" id="PF00069">
    <property type="entry name" value="Pkinase"/>
    <property type="match status" value="1"/>
</dbReference>
<dbReference type="EMBL" id="JARPOI010000004">
    <property type="protein sequence ID" value="KAJ9183005.1"/>
    <property type="molecule type" value="Genomic_DNA"/>
</dbReference>
<evidence type="ECO:0000256" key="3">
    <source>
        <dbReference type="ARBA" id="ARBA00022527"/>
    </source>
</evidence>
<proteinExistence type="predicted"/>
<dbReference type="InterPro" id="IPR001611">
    <property type="entry name" value="Leu-rich_rpt"/>
</dbReference>
<keyword evidence="7" id="KW-0677">Repeat</keyword>
<evidence type="ECO:0000313" key="19">
    <source>
        <dbReference type="Proteomes" id="UP001174677"/>
    </source>
</evidence>
<evidence type="ECO:0000256" key="10">
    <source>
        <dbReference type="ARBA" id="ARBA00022840"/>
    </source>
</evidence>
<evidence type="ECO:0000256" key="9">
    <source>
        <dbReference type="ARBA" id="ARBA00022777"/>
    </source>
</evidence>
<accession>A0ABQ9MUE2</accession>
<keyword evidence="19" id="KW-1185">Reference proteome</keyword>
<keyword evidence="6 16" id="KW-0812">Transmembrane</keyword>
<dbReference type="Gene3D" id="3.30.200.20">
    <property type="entry name" value="Phosphorylase Kinase, domain 1"/>
    <property type="match status" value="1"/>
</dbReference>
<name>A0ABQ9MUE2_HEVBR</name>
<keyword evidence="9" id="KW-0418">Kinase</keyword>
<keyword evidence="12 16" id="KW-0472">Membrane</keyword>
<evidence type="ECO:0000256" key="16">
    <source>
        <dbReference type="SAM" id="Phobius"/>
    </source>
</evidence>
<dbReference type="PROSITE" id="PS51450">
    <property type="entry name" value="LRR"/>
    <property type="match status" value="1"/>
</dbReference>
<organism evidence="18 19">
    <name type="scientific">Hevea brasiliensis</name>
    <name type="common">Para rubber tree</name>
    <name type="synonym">Siphonia brasiliensis</name>
    <dbReference type="NCBI Taxonomy" id="3981"/>
    <lineage>
        <taxon>Eukaryota</taxon>
        <taxon>Viridiplantae</taxon>
        <taxon>Streptophyta</taxon>
        <taxon>Embryophyta</taxon>
        <taxon>Tracheophyta</taxon>
        <taxon>Spermatophyta</taxon>
        <taxon>Magnoliopsida</taxon>
        <taxon>eudicotyledons</taxon>
        <taxon>Gunneridae</taxon>
        <taxon>Pentapetalae</taxon>
        <taxon>rosids</taxon>
        <taxon>fabids</taxon>
        <taxon>Malpighiales</taxon>
        <taxon>Euphorbiaceae</taxon>
        <taxon>Crotonoideae</taxon>
        <taxon>Micrandreae</taxon>
        <taxon>Hevea</taxon>
    </lineage>
</organism>
<dbReference type="SUPFAM" id="SSF56112">
    <property type="entry name" value="Protein kinase-like (PK-like)"/>
    <property type="match status" value="1"/>
</dbReference>
<dbReference type="Pfam" id="PF13855">
    <property type="entry name" value="LRR_8"/>
    <property type="match status" value="1"/>
</dbReference>
<keyword evidence="3" id="KW-0723">Serine/threonine-protein kinase</keyword>
<dbReference type="InterPro" id="IPR011009">
    <property type="entry name" value="Kinase-like_dom_sf"/>
</dbReference>
<dbReference type="InterPro" id="IPR017441">
    <property type="entry name" value="Protein_kinase_ATP_BS"/>
</dbReference>
<dbReference type="InterPro" id="IPR032675">
    <property type="entry name" value="LRR_dom_sf"/>
</dbReference>
<evidence type="ECO:0000313" key="18">
    <source>
        <dbReference type="EMBL" id="KAJ9183005.1"/>
    </source>
</evidence>
<keyword evidence="11 16" id="KW-1133">Transmembrane helix</keyword>
<sequence>MTTFLNLSHNLFSGEIPATIGNLQLLVYLDLSHNNLSGQIPNSSACLANFSYIDLQGNYFTDPIPQCLNSNARQFLGCNNLKCQGNYDDLQPCFRPRKVSRVLRYLGICLSIGKFIAFLVLGLFLLSRCPQHKAKNFDQEIKTVKNGDMFSIWNFDGRIAFEDIIAATEDFDIRYCIGTGSYGSVYKAQLPRGKVVALKKLHRLEAEEPSFDECFKNEVKLLTKIRHKNIVKLHGFCLFKRSMFLVYEYLERGSLFSILRNDDEAVELDWTKRISIVEAMGQALSYMHHDCATPIVHRDISSNKILLNSELWGSVSNFGVARFLHPDSSNRTIVGGTCGYIAPELACTMAVTEKCDVYGFGVVALEILMGKHPGELLLLSSSSCIQNIMLNEILDPRPVPPRSRILAQDVIFVATIAFACLHSNPKFRPAMKFVSQEFLSQRRPPADPVHSISVLELKQQNIYITGETESGISISWHEGEHDIEISKLNLSQDQESVG</sequence>
<keyword evidence="5" id="KW-0808">Transferase</keyword>
<evidence type="ECO:0000256" key="6">
    <source>
        <dbReference type="ARBA" id="ARBA00022692"/>
    </source>
</evidence>
<evidence type="ECO:0000256" key="13">
    <source>
        <dbReference type="ARBA" id="ARBA00047899"/>
    </source>
</evidence>
<evidence type="ECO:0000259" key="17">
    <source>
        <dbReference type="PROSITE" id="PS50011"/>
    </source>
</evidence>
<dbReference type="SUPFAM" id="SSF52058">
    <property type="entry name" value="L domain-like"/>
    <property type="match status" value="1"/>
</dbReference>
<feature type="binding site" evidence="15">
    <location>
        <position position="199"/>
    </location>
    <ligand>
        <name>ATP</name>
        <dbReference type="ChEBI" id="CHEBI:30616"/>
    </ligand>
</feature>
<comment type="subcellular location">
    <subcellularLocation>
        <location evidence="1">Membrane</location>
    </subcellularLocation>
</comment>
<evidence type="ECO:0000256" key="4">
    <source>
        <dbReference type="ARBA" id="ARBA00022614"/>
    </source>
</evidence>
<reference evidence="18" key="1">
    <citation type="journal article" date="2023" name="Plant Biotechnol. J.">
        <title>Chromosome-level wild Hevea brasiliensis genome provides new tools for genomic-assisted breeding and valuable loci to elevate rubber yield.</title>
        <authorList>
            <person name="Cheng H."/>
            <person name="Song X."/>
            <person name="Hu Y."/>
            <person name="Wu T."/>
            <person name="Yang Q."/>
            <person name="An Z."/>
            <person name="Feng S."/>
            <person name="Deng Z."/>
            <person name="Wu W."/>
            <person name="Zeng X."/>
            <person name="Tu M."/>
            <person name="Wang X."/>
            <person name="Huang H."/>
        </authorList>
    </citation>
    <scope>NUCLEOTIDE SEQUENCE</scope>
    <source>
        <strain evidence="18">MT/VB/25A 57/8</strain>
    </source>
</reference>
<feature type="domain" description="Protein kinase" evidence="17">
    <location>
        <begin position="171"/>
        <end position="439"/>
    </location>
</feature>
<dbReference type="Gene3D" id="1.10.510.10">
    <property type="entry name" value="Transferase(Phosphotransferase) domain 1"/>
    <property type="match status" value="1"/>
</dbReference>
<keyword evidence="10 15" id="KW-0067">ATP-binding</keyword>
<protein>
    <recommendedName>
        <fullName evidence="2">non-specific serine/threonine protein kinase</fullName>
        <ecNumber evidence="2">2.7.11.1</ecNumber>
    </recommendedName>
</protein>
<keyword evidence="8 15" id="KW-0547">Nucleotide-binding</keyword>
<evidence type="ECO:0000256" key="15">
    <source>
        <dbReference type="PROSITE-ProRule" id="PRU10141"/>
    </source>
</evidence>
<comment type="catalytic activity">
    <reaction evidence="14">
        <text>L-seryl-[protein] + ATP = O-phospho-L-seryl-[protein] + ADP + H(+)</text>
        <dbReference type="Rhea" id="RHEA:17989"/>
        <dbReference type="Rhea" id="RHEA-COMP:9863"/>
        <dbReference type="Rhea" id="RHEA-COMP:11604"/>
        <dbReference type="ChEBI" id="CHEBI:15378"/>
        <dbReference type="ChEBI" id="CHEBI:29999"/>
        <dbReference type="ChEBI" id="CHEBI:30616"/>
        <dbReference type="ChEBI" id="CHEBI:83421"/>
        <dbReference type="ChEBI" id="CHEBI:456216"/>
        <dbReference type="EC" id="2.7.11.1"/>
    </reaction>
</comment>
<evidence type="ECO:0000256" key="7">
    <source>
        <dbReference type="ARBA" id="ARBA00022737"/>
    </source>
</evidence>
<evidence type="ECO:0000256" key="12">
    <source>
        <dbReference type="ARBA" id="ARBA00023136"/>
    </source>
</evidence>
<dbReference type="PROSITE" id="PS50011">
    <property type="entry name" value="PROTEIN_KINASE_DOM"/>
    <property type="match status" value="1"/>
</dbReference>
<evidence type="ECO:0000256" key="14">
    <source>
        <dbReference type="ARBA" id="ARBA00048679"/>
    </source>
</evidence>
<dbReference type="PANTHER" id="PTHR48005">
    <property type="entry name" value="LEUCINE RICH REPEAT KINASE 2"/>
    <property type="match status" value="1"/>
</dbReference>
<dbReference type="InterPro" id="IPR051420">
    <property type="entry name" value="Ser_Thr_Kinases_DiverseReg"/>
</dbReference>
<dbReference type="PROSITE" id="PS00107">
    <property type="entry name" value="PROTEIN_KINASE_ATP"/>
    <property type="match status" value="1"/>
</dbReference>
<keyword evidence="4" id="KW-0433">Leucine-rich repeat</keyword>
<evidence type="ECO:0000256" key="8">
    <source>
        <dbReference type="ARBA" id="ARBA00022741"/>
    </source>
</evidence>
<evidence type="ECO:0000256" key="2">
    <source>
        <dbReference type="ARBA" id="ARBA00012513"/>
    </source>
</evidence>
<dbReference type="InterPro" id="IPR000719">
    <property type="entry name" value="Prot_kinase_dom"/>
</dbReference>
<dbReference type="EC" id="2.7.11.1" evidence="2"/>
<dbReference type="PANTHER" id="PTHR48005:SF16">
    <property type="entry name" value="MDIS1-INTERACTING RECEPTOR LIKE KINASE 2-LIKE ISOFORM X1"/>
    <property type="match status" value="1"/>
</dbReference>
<comment type="catalytic activity">
    <reaction evidence="13">
        <text>L-threonyl-[protein] + ATP = O-phospho-L-threonyl-[protein] + ADP + H(+)</text>
        <dbReference type="Rhea" id="RHEA:46608"/>
        <dbReference type="Rhea" id="RHEA-COMP:11060"/>
        <dbReference type="Rhea" id="RHEA-COMP:11605"/>
        <dbReference type="ChEBI" id="CHEBI:15378"/>
        <dbReference type="ChEBI" id="CHEBI:30013"/>
        <dbReference type="ChEBI" id="CHEBI:30616"/>
        <dbReference type="ChEBI" id="CHEBI:61977"/>
        <dbReference type="ChEBI" id="CHEBI:456216"/>
        <dbReference type="EC" id="2.7.11.1"/>
    </reaction>
</comment>
<evidence type="ECO:0000256" key="5">
    <source>
        <dbReference type="ARBA" id="ARBA00022679"/>
    </source>
</evidence>